<evidence type="ECO:0000313" key="3">
    <source>
        <dbReference type="Proteomes" id="UP000800038"/>
    </source>
</evidence>
<name>A0A6A5T464_9PLEO</name>
<reference evidence="2" key="1">
    <citation type="journal article" date="2020" name="Stud. Mycol.">
        <title>101 Dothideomycetes genomes: a test case for predicting lifestyles and emergence of pathogens.</title>
        <authorList>
            <person name="Haridas S."/>
            <person name="Albert R."/>
            <person name="Binder M."/>
            <person name="Bloem J."/>
            <person name="Labutti K."/>
            <person name="Salamov A."/>
            <person name="Andreopoulos B."/>
            <person name="Baker S."/>
            <person name="Barry K."/>
            <person name="Bills G."/>
            <person name="Bluhm B."/>
            <person name="Cannon C."/>
            <person name="Castanera R."/>
            <person name="Culley D."/>
            <person name="Daum C."/>
            <person name="Ezra D."/>
            <person name="Gonzalez J."/>
            <person name="Henrissat B."/>
            <person name="Kuo A."/>
            <person name="Liang C."/>
            <person name="Lipzen A."/>
            <person name="Lutzoni F."/>
            <person name="Magnuson J."/>
            <person name="Mondo S."/>
            <person name="Nolan M."/>
            <person name="Ohm R."/>
            <person name="Pangilinan J."/>
            <person name="Park H.-J."/>
            <person name="Ramirez L."/>
            <person name="Alfaro M."/>
            <person name="Sun H."/>
            <person name="Tritt A."/>
            <person name="Yoshinaga Y."/>
            <person name="Zwiers L.-H."/>
            <person name="Turgeon B."/>
            <person name="Goodwin S."/>
            <person name="Spatafora J."/>
            <person name="Crous P."/>
            <person name="Grigoriev I."/>
        </authorList>
    </citation>
    <scope>NUCLEOTIDE SEQUENCE</scope>
    <source>
        <strain evidence="2">CBS 161.51</strain>
    </source>
</reference>
<proteinExistence type="predicted"/>
<accession>A0A6A5T464</accession>
<feature type="compositionally biased region" description="Acidic residues" evidence="1">
    <location>
        <begin position="33"/>
        <end position="51"/>
    </location>
</feature>
<protein>
    <submittedName>
        <fullName evidence="2">Uncharacterized protein</fullName>
    </submittedName>
</protein>
<feature type="non-terminal residue" evidence="2">
    <location>
        <position position="1"/>
    </location>
</feature>
<organism evidence="2 3">
    <name type="scientific">Clathrospora elynae</name>
    <dbReference type="NCBI Taxonomy" id="706981"/>
    <lineage>
        <taxon>Eukaryota</taxon>
        <taxon>Fungi</taxon>
        <taxon>Dikarya</taxon>
        <taxon>Ascomycota</taxon>
        <taxon>Pezizomycotina</taxon>
        <taxon>Dothideomycetes</taxon>
        <taxon>Pleosporomycetidae</taxon>
        <taxon>Pleosporales</taxon>
        <taxon>Diademaceae</taxon>
        <taxon>Clathrospora</taxon>
    </lineage>
</organism>
<gene>
    <name evidence="2" type="ORF">EJ02DRAFT_335093</name>
</gene>
<evidence type="ECO:0000313" key="2">
    <source>
        <dbReference type="EMBL" id="KAF1946948.1"/>
    </source>
</evidence>
<dbReference type="AlphaFoldDB" id="A0A6A5T464"/>
<dbReference type="EMBL" id="ML976001">
    <property type="protein sequence ID" value="KAF1946948.1"/>
    <property type="molecule type" value="Genomic_DNA"/>
</dbReference>
<feature type="region of interest" description="Disordered" evidence="1">
    <location>
        <begin position="32"/>
        <end position="51"/>
    </location>
</feature>
<dbReference type="Proteomes" id="UP000800038">
    <property type="component" value="Unassembled WGS sequence"/>
</dbReference>
<keyword evidence="3" id="KW-1185">Reference proteome</keyword>
<sequence>RRWHPKSGNEVVDKMMAKLRELLNELGQVLREEQEEELEKEEEEEEDFNLDNAVEDDGVVDAQTMMEDLNVKEDEGVKMKAT</sequence>
<evidence type="ECO:0000256" key="1">
    <source>
        <dbReference type="SAM" id="MobiDB-lite"/>
    </source>
</evidence>